<dbReference type="InterPro" id="IPR001895">
    <property type="entry name" value="RASGEF_cat_dom"/>
</dbReference>
<dbReference type="Gene3D" id="1.10.840.10">
    <property type="entry name" value="Ras guanine-nucleotide exchange factors catalytic domain"/>
    <property type="match status" value="1"/>
</dbReference>
<feature type="domain" description="Ras-GEF" evidence="5">
    <location>
        <begin position="235"/>
        <end position="471"/>
    </location>
</feature>
<dbReference type="InterPro" id="IPR008937">
    <property type="entry name" value="Ras-like_GEF"/>
</dbReference>
<gene>
    <name evidence="7" type="ORF">MFLAVUS_006231</name>
</gene>
<dbReference type="Gene3D" id="1.20.870.10">
    <property type="entry name" value="Son of sevenless (SoS) protein Chain: S domain 1"/>
    <property type="match status" value="1"/>
</dbReference>
<evidence type="ECO:0000313" key="8">
    <source>
        <dbReference type="Proteomes" id="UP001473302"/>
    </source>
</evidence>
<evidence type="ECO:0000256" key="2">
    <source>
        <dbReference type="PROSITE-ProRule" id="PRU00168"/>
    </source>
</evidence>
<dbReference type="PROSITE" id="PS50009">
    <property type="entry name" value="RASGEF_CAT"/>
    <property type="match status" value="1"/>
</dbReference>
<keyword evidence="1 2" id="KW-0344">Guanine-nucleotide releasing factor</keyword>
<name>A0ABP9Z0Z9_9FUNG</name>
<feature type="coiled-coil region" evidence="3">
    <location>
        <begin position="627"/>
        <end position="654"/>
    </location>
</feature>
<evidence type="ECO:0000259" key="6">
    <source>
        <dbReference type="PROSITE" id="PS50212"/>
    </source>
</evidence>
<comment type="caution">
    <text evidence="7">The sequence shown here is derived from an EMBL/GenBank/DDBJ whole genome shotgun (WGS) entry which is preliminary data.</text>
</comment>
<proteinExistence type="predicted"/>
<accession>A0ABP9Z0Z9</accession>
<dbReference type="InterPro" id="IPR000651">
    <property type="entry name" value="Ras-like_Gua-exchang_fac_N"/>
</dbReference>
<dbReference type="PANTHER" id="PTHR23113:SF348">
    <property type="entry name" value="GUANYL-NUCLEOTIDE EXCHANGE FACTOR RASGEF, PUTATIVE (AFU_ORTHOLOGUE AFUA_1G04700)-RELATED"/>
    <property type="match status" value="1"/>
</dbReference>
<reference evidence="7 8" key="1">
    <citation type="submission" date="2024-04" db="EMBL/GenBank/DDBJ databases">
        <title>genome sequences of Mucor flavus KT1a and Helicostylum pulchrum KT1b strains isolated from the surface of a dry-aged beef.</title>
        <authorList>
            <person name="Toyotome T."/>
            <person name="Hosono M."/>
            <person name="Torimaru M."/>
            <person name="Fukuda K."/>
            <person name="Mikami N."/>
        </authorList>
    </citation>
    <scope>NUCLEOTIDE SEQUENCE [LARGE SCALE GENOMIC DNA]</scope>
    <source>
        <strain evidence="7 8">KT1a</strain>
    </source>
</reference>
<sequence length="667" mass="77176">MFRKFMKPLDLVNILIQRFELDLIKNNDTSLIIPTIRQERIRSFFCLWLSQYWGDFKSSATRRIVIQFLERICRFESLSCIGDVLLPLAMREAAIYDKDIWGMSDEEEQQQKQDIQQQQQQQQQRKKDSGYSDSFGAWAQHEKSIKKRPTIKARLLSSSLRRATSTNSHQRLPVSFKSIISLATHDNNRRNSTPPVSSSTCNTGLSYCPAIFGGGLISIQHQTLNDPFETITCFSPAQFAEQFTCIEAELFRKIQPRDFLRHLWIQKKKQHHNKNPVLASIEHFNFISAWISSLVVNQPLLERRVILFEICLQIAVELKRLNNFNTLMAVLAGVNNAAVLRLKRTRELTRVKNKALYEDFLALELLMSSERSFSNYRSTLKQTELPGIPYLGIHQQDLVSLGEANKDHKMDGKVHWDKFRLMGESILEMMRFQYPTYHLLESNPFLLYFIGHQTVSTEDELYEKSKEIEPRQNMSSLSTKIKMSNTKCLAYPITNVPLIDDIVLPLTPNPSDDEEDIKPMKLVRRGTVSLADLIPVASAALKAKHRLSIQQQQQNNAPSTQDSPLARALTKVRIGVQTHRIKERYLTNEWVRLALQVPVDDSTINSPLRIKNMNRTKGIVAWYEYKFKRVTLSLQQVEERVDLLRRQKLLYIQQSSLPSPPATRLNF</sequence>
<dbReference type="CDD" id="cd00155">
    <property type="entry name" value="RasGEF"/>
    <property type="match status" value="1"/>
</dbReference>
<dbReference type="SMART" id="SM00147">
    <property type="entry name" value="RasGEF"/>
    <property type="match status" value="1"/>
</dbReference>
<evidence type="ECO:0000256" key="4">
    <source>
        <dbReference type="SAM" id="MobiDB-lite"/>
    </source>
</evidence>
<feature type="compositionally biased region" description="Low complexity" evidence="4">
    <location>
        <begin position="112"/>
        <end position="123"/>
    </location>
</feature>
<keyword evidence="8" id="KW-1185">Reference proteome</keyword>
<feature type="domain" description="N-terminal Ras-GEF" evidence="6">
    <location>
        <begin position="1"/>
        <end position="93"/>
    </location>
</feature>
<dbReference type="PROSITE" id="PS50212">
    <property type="entry name" value="RASGEF_NTER"/>
    <property type="match status" value="1"/>
</dbReference>
<organism evidence="7 8">
    <name type="scientific">Mucor flavus</name>
    <dbReference type="NCBI Taxonomy" id="439312"/>
    <lineage>
        <taxon>Eukaryota</taxon>
        <taxon>Fungi</taxon>
        <taxon>Fungi incertae sedis</taxon>
        <taxon>Mucoromycota</taxon>
        <taxon>Mucoromycotina</taxon>
        <taxon>Mucoromycetes</taxon>
        <taxon>Mucorales</taxon>
        <taxon>Mucorineae</taxon>
        <taxon>Mucoraceae</taxon>
        <taxon>Mucor</taxon>
    </lineage>
</organism>
<evidence type="ECO:0000256" key="3">
    <source>
        <dbReference type="SAM" id="Coils"/>
    </source>
</evidence>
<dbReference type="SUPFAM" id="SSF48366">
    <property type="entry name" value="Ras GEF"/>
    <property type="match status" value="1"/>
</dbReference>
<dbReference type="InterPro" id="IPR036964">
    <property type="entry name" value="RASGEF_cat_dom_sf"/>
</dbReference>
<dbReference type="Pfam" id="PF00617">
    <property type="entry name" value="RasGEF"/>
    <property type="match status" value="1"/>
</dbReference>
<evidence type="ECO:0000313" key="7">
    <source>
        <dbReference type="EMBL" id="GAA5812773.1"/>
    </source>
</evidence>
<dbReference type="InterPro" id="IPR023578">
    <property type="entry name" value="Ras_GEF_dom_sf"/>
</dbReference>
<feature type="region of interest" description="Disordered" evidence="4">
    <location>
        <begin position="106"/>
        <end position="132"/>
    </location>
</feature>
<dbReference type="PANTHER" id="PTHR23113">
    <property type="entry name" value="GUANINE NUCLEOTIDE EXCHANGE FACTOR"/>
    <property type="match status" value="1"/>
</dbReference>
<dbReference type="EMBL" id="BAABUK010000014">
    <property type="protein sequence ID" value="GAA5812773.1"/>
    <property type="molecule type" value="Genomic_DNA"/>
</dbReference>
<evidence type="ECO:0000259" key="5">
    <source>
        <dbReference type="PROSITE" id="PS50009"/>
    </source>
</evidence>
<evidence type="ECO:0008006" key="9">
    <source>
        <dbReference type="Google" id="ProtNLM"/>
    </source>
</evidence>
<protein>
    <recommendedName>
        <fullName evidence="9">Ras-GEF domain-containing protein</fullName>
    </recommendedName>
</protein>
<evidence type="ECO:0000256" key="1">
    <source>
        <dbReference type="ARBA" id="ARBA00022658"/>
    </source>
</evidence>
<dbReference type="Proteomes" id="UP001473302">
    <property type="component" value="Unassembled WGS sequence"/>
</dbReference>
<keyword evidence="3" id="KW-0175">Coiled coil</keyword>